<name>A0ABD1WYB9_9LAMI</name>
<proteinExistence type="predicted"/>
<organism evidence="1 2">
    <name type="scientific">Forsythia ovata</name>
    <dbReference type="NCBI Taxonomy" id="205694"/>
    <lineage>
        <taxon>Eukaryota</taxon>
        <taxon>Viridiplantae</taxon>
        <taxon>Streptophyta</taxon>
        <taxon>Embryophyta</taxon>
        <taxon>Tracheophyta</taxon>
        <taxon>Spermatophyta</taxon>
        <taxon>Magnoliopsida</taxon>
        <taxon>eudicotyledons</taxon>
        <taxon>Gunneridae</taxon>
        <taxon>Pentapetalae</taxon>
        <taxon>asterids</taxon>
        <taxon>lamiids</taxon>
        <taxon>Lamiales</taxon>
        <taxon>Oleaceae</taxon>
        <taxon>Forsythieae</taxon>
        <taxon>Forsythia</taxon>
    </lineage>
</organism>
<keyword evidence="2" id="KW-1185">Reference proteome</keyword>
<evidence type="ECO:0000313" key="1">
    <source>
        <dbReference type="EMBL" id="KAL2554649.1"/>
    </source>
</evidence>
<dbReference type="AlphaFoldDB" id="A0ABD1WYB9"/>
<reference evidence="2" key="1">
    <citation type="submission" date="2024-07" db="EMBL/GenBank/DDBJ databases">
        <title>Two chromosome-level genome assemblies of Korean endemic species Abeliophyllum distichum and Forsythia ovata (Oleaceae).</title>
        <authorList>
            <person name="Jang H."/>
        </authorList>
    </citation>
    <scope>NUCLEOTIDE SEQUENCE [LARGE SCALE GENOMIC DNA]</scope>
</reference>
<sequence length="169" mass="19070">MAVVVHFLAENGKGSKVVSAATHPVKGGAMCQLVSSIEFSCNDLCDWISQSSSHLNASSQKIREISLMKEISSKKLEDYLDPVLLSAVRAKIGGKRKFDEEKKNKSGYLNEFDQFEKWPKEEKLPKFEKNEAVDLQNDSAWIGDSDGDEGIFCNRFLQFEKTVLKQFKE</sequence>
<evidence type="ECO:0000313" key="2">
    <source>
        <dbReference type="Proteomes" id="UP001604277"/>
    </source>
</evidence>
<dbReference type="Proteomes" id="UP001604277">
    <property type="component" value="Unassembled WGS sequence"/>
</dbReference>
<accession>A0ABD1WYB9</accession>
<comment type="caution">
    <text evidence="1">The sequence shown here is derived from an EMBL/GenBank/DDBJ whole genome shotgun (WGS) entry which is preliminary data.</text>
</comment>
<gene>
    <name evidence="1" type="ORF">Fot_08268</name>
</gene>
<protein>
    <submittedName>
        <fullName evidence="1">Uncharacterized protein</fullName>
    </submittedName>
</protein>
<dbReference type="EMBL" id="JBFOLJ010000002">
    <property type="protein sequence ID" value="KAL2554649.1"/>
    <property type="molecule type" value="Genomic_DNA"/>
</dbReference>